<evidence type="ECO:0000313" key="2">
    <source>
        <dbReference type="Proteomes" id="UP001628156"/>
    </source>
</evidence>
<dbReference type="EMBL" id="BAAFRS010000021">
    <property type="protein sequence ID" value="GAB1219375.1"/>
    <property type="molecule type" value="Genomic_DNA"/>
</dbReference>
<reference evidence="1 2" key="1">
    <citation type="journal article" date="2019" name="PLoS Negl. Trop. Dis.">
        <title>Whole genome sequencing of Entamoeba nuttalli reveals mammalian host-related molecular signatures and a novel octapeptide-repeat surface protein.</title>
        <authorList>
            <person name="Tanaka M."/>
            <person name="Makiuchi T."/>
            <person name="Komiyama T."/>
            <person name="Shiina T."/>
            <person name="Osaki K."/>
            <person name="Tachibana H."/>
        </authorList>
    </citation>
    <scope>NUCLEOTIDE SEQUENCE [LARGE SCALE GENOMIC DNA]</scope>
    <source>
        <strain evidence="1 2">P19-061405</strain>
    </source>
</reference>
<evidence type="ECO:0000313" key="1">
    <source>
        <dbReference type="EMBL" id="GAB1219375.1"/>
    </source>
</evidence>
<organism evidence="1 2">
    <name type="scientific">Entamoeba nuttalli</name>
    <dbReference type="NCBI Taxonomy" id="412467"/>
    <lineage>
        <taxon>Eukaryota</taxon>
        <taxon>Amoebozoa</taxon>
        <taxon>Evosea</taxon>
        <taxon>Archamoebae</taxon>
        <taxon>Mastigamoebida</taxon>
        <taxon>Entamoebidae</taxon>
        <taxon>Entamoeba</taxon>
    </lineage>
</organism>
<protein>
    <submittedName>
        <fullName evidence="1">Uncharacterized protein</fullName>
    </submittedName>
</protein>
<keyword evidence="2" id="KW-1185">Reference proteome</keyword>
<dbReference type="Proteomes" id="UP001628156">
    <property type="component" value="Unassembled WGS sequence"/>
</dbReference>
<gene>
    <name evidence="1" type="ORF">ENUP19_0021G0045</name>
</gene>
<accession>A0ABQ0D949</accession>
<name>A0ABQ0D949_9EUKA</name>
<comment type="caution">
    <text evidence="1">The sequence shown here is derived from an EMBL/GenBank/DDBJ whole genome shotgun (WGS) entry which is preliminary data.</text>
</comment>
<proteinExistence type="predicted"/>
<sequence>MKPTSRLVYEETTTRVRVNKILYSKLNILRKQLGNLTLNQLIELLYHDFNENILHHHVCTHLQHLCCNEDHKCSPQCTCYKTGRCITSCPCYFTCYYFTESITRLYPCQCSKVHCCCNHISCIPGLCGCHDGCWCWKHINQLENEGCKTIKYSEEVKNKLTTIYQNDTSQLFINKL</sequence>